<organism evidence="9 10">
    <name type="scientific">Candidatus Harrisonbacteria bacterium CG10_big_fil_rev_8_21_14_0_10_42_17</name>
    <dbReference type="NCBI Taxonomy" id="1974584"/>
    <lineage>
        <taxon>Bacteria</taxon>
        <taxon>Candidatus Harrisoniibacteriota</taxon>
    </lineage>
</organism>
<dbReference type="EC" id="4.2.1.47" evidence="4 7"/>
<comment type="catalytic activity">
    <reaction evidence="1 7">
        <text>GDP-alpha-D-mannose = GDP-4-dehydro-alpha-D-rhamnose + H2O</text>
        <dbReference type="Rhea" id="RHEA:23820"/>
        <dbReference type="ChEBI" id="CHEBI:15377"/>
        <dbReference type="ChEBI" id="CHEBI:57527"/>
        <dbReference type="ChEBI" id="CHEBI:57964"/>
        <dbReference type="EC" id="4.2.1.47"/>
    </reaction>
</comment>
<dbReference type="PANTHER" id="PTHR43715:SF1">
    <property type="entry name" value="GDP-MANNOSE 4,6 DEHYDRATASE"/>
    <property type="match status" value="1"/>
</dbReference>
<dbReference type="CDD" id="cd05260">
    <property type="entry name" value="GDP_MD_SDR_e"/>
    <property type="match status" value="1"/>
</dbReference>
<dbReference type="InterPro" id="IPR006368">
    <property type="entry name" value="GDP_Man_deHydtase"/>
</dbReference>
<evidence type="ECO:0000256" key="4">
    <source>
        <dbReference type="ARBA" id="ARBA00011989"/>
    </source>
</evidence>
<keyword evidence="5 7" id="KW-0456">Lyase</keyword>
<dbReference type="GO" id="GO:0008446">
    <property type="term" value="F:GDP-mannose 4,6-dehydratase activity"/>
    <property type="evidence" value="ECO:0007669"/>
    <property type="project" value="UniProtKB-UniRule"/>
</dbReference>
<dbReference type="SUPFAM" id="SSF51735">
    <property type="entry name" value="NAD(P)-binding Rossmann-fold domains"/>
    <property type="match status" value="1"/>
</dbReference>
<dbReference type="GO" id="GO:0042351">
    <property type="term" value="P:'de novo' GDP-L-fucose biosynthetic process"/>
    <property type="evidence" value="ECO:0007669"/>
    <property type="project" value="TreeGrafter"/>
</dbReference>
<feature type="domain" description="NAD(P)-binding" evidence="8">
    <location>
        <begin position="6"/>
        <end position="309"/>
    </location>
</feature>
<dbReference type="GO" id="GO:0070401">
    <property type="term" value="F:NADP+ binding"/>
    <property type="evidence" value="ECO:0007669"/>
    <property type="project" value="UniProtKB-UniRule"/>
</dbReference>
<evidence type="ECO:0000256" key="3">
    <source>
        <dbReference type="ARBA" id="ARBA00009263"/>
    </source>
</evidence>
<dbReference type="Gene3D" id="3.40.50.720">
    <property type="entry name" value="NAD(P)-binding Rossmann-like Domain"/>
    <property type="match status" value="1"/>
</dbReference>
<evidence type="ECO:0000256" key="6">
    <source>
        <dbReference type="ARBA" id="ARBA00059383"/>
    </source>
</evidence>
<evidence type="ECO:0000256" key="1">
    <source>
        <dbReference type="ARBA" id="ARBA00000188"/>
    </source>
</evidence>
<feature type="active site" description="Nucleophile" evidence="7">
    <location>
        <position position="175"/>
    </location>
</feature>
<comment type="cofactor">
    <cofactor evidence="2 7">
        <name>NADP(+)</name>
        <dbReference type="ChEBI" id="CHEBI:58349"/>
    </cofactor>
</comment>
<evidence type="ECO:0000259" key="8">
    <source>
        <dbReference type="Pfam" id="PF16363"/>
    </source>
</evidence>
<evidence type="ECO:0000313" key="9">
    <source>
        <dbReference type="EMBL" id="PIT92439.1"/>
    </source>
</evidence>
<keyword evidence="7" id="KW-0521">NADP</keyword>
<accession>A0A2M6WI10</accession>
<evidence type="ECO:0000313" key="10">
    <source>
        <dbReference type="Proteomes" id="UP000228635"/>
    </source>
</evidence>
<dbReference type="HAMAP" id="MF_00955">
    <property type="entry name" value="GDP_Man_dehydratase"/>
    <property type="match status" value="1"/>
</dbReference>
<sequence length="320" mass="36050">MSKKALITGISGQDGSYLAELLLEKGYEVFGLVRDKDAKAENIESIKKNITLLEGDLRNKASIENAIKNAKPTEIYNFAAQSFVGKAWSDPVYTGEVNGIGVAAFLHAIKIHCPETKFFQASSSEMFGAVEESPQNEKTKFQPNNLYGAAKLYAHTILKAYREGHKLFAVGGIFYNHESPRRGMDFVTRKITSTAARIKLGKEKELRMGNMKAKRDWGFAKEYAEAAWLMLQSEKPNDYIIATGETHSVQEFVEIVFGYLDLDWEKYVVIDPKFFRPVEPGELCGDASLIQKDLGWQPTTPLKEWVEMMIENDLKIASRE</sequence>
<comment type="caution">
    <text evidence="7">Lacks conserved residue(s) required for the propagation of feature annotation.</text>
</comment>
<comment type="function">
    <text evidence="6 7">Catalyzes the conversion of GDP-D-mannose to GDP-4-dehydro-6-deoxy-D-mannose.</text>
</comment>
<dbReference type="PANTHER" id="PTHR43715">
    <property type="entry name" value="GDP-MANNOSE 4,6-DEHYDRATASE"/>
    <property type="match status" value="1"/>
</dbReference>
<comment type="similarity">
    <text evidence="3 7">Belongs to the NAD(P)-dependent epimerase/dehydratase family. GDP-mannose 4,6-dehydratase subfamily.</text>
</comment>
<protein>
    <recommendedName>
        <fullName evidence="4 7">GDP-mannose 4,6-dehydratase</fullName>
        <ecNumber evidence="4 7">4.2.1.47</ecNumber>
    </recommendedName>
    <alternativeName>
        <fullName evidence="7">GDP-D-mannose dehydratase</fullName>
    </alternativeName>
</protein>
<gene>
    <name evidence="7" type="primary">gmd</name>
    <name evidence="9" type="ORF">COU08_02490</name>
</gene>
<comment type="caution">
    <text evidence="9">The sequence shown here is derived from an EMBL/GenBank/DDBJ whole genome shotgun (WGS) entry which is preliminary data.</text>
</comment>
<dbReference type="AlphaFoldDB" id="A0A2M6WI10"/>
<dbReference type="FunFam" id="3.40.50.720:FF:000924">
    <property type="entry name" value="GDP-mannose 4,6 dehydratase"/>
    <property type="match status" value="1"/>
</dbReference>
<reference evidence="10" key="1">
    <citation type="submission" date="2017-09" db="EMBL/GenBank/DDBJ databases">
        <title>Depth-based differentiation of microbial function through sediment-hosted aquifers and enrichment of novel symbionts in the deep terrestrial subsurface.</title>
        <authorList>
            <person name="Probst A.J."/>
            <person name="Ladd B."/>
            <person name="Jarett J.K."/>
            <person name="Geller-Mcgrath D.E."/>
            <person name="Sieber C.M.K."/>
            <person name="Emerson J.B."/>
            <person name="Anantharaman K."/>
            <person name="Thomas B.C."/>
            <person name="Malmstrom R."/>
            <person name="Stieglmeier M."/>
            <person name="Klingl A."/>
            <person name="Woyke T."/>
            <person name="Ryan C.M."/>
            <person name="Banfield J.F."/>
        </authorList>
    </citation>
    <scope>NUCLEOTIDE SEQUENCE [LARGE SCALE GENOMIC DNA]</scope>
</reference>
<dbReference type="Pfam" id="PF16363">
    <property type="entry name" value="GDP_Man_Dehyd"/>
    <property type="match status" value="1"/>
</dbReference>
<evidence type="ECO:0000256" key="7">
    <source>
        <dbReference type="HAMAP-Rule" id="MF_00955"/>
    </source>
</evidence>
<evidence type="ECO:0000256" key="2">
    <source>
        <dbReference type="ARBA" id="ARBA00001937"/>
    </source>
</evidence>
<name>A0A2M6WI10_9BACT</name>
<dbReference type="InterPro" id="IPR016040">
    <property type="entry name" value="NAD(P)-bd_dom"/>
</dbReference>
<dbReference type="InterPro" id="IPR036291">
    <property type="entry name" value="NAD(P)-bd_dom_sf"/>
</dbReference>
<dbReference type="EMBL" id="PFBA01000023">
    <property type="protein sequence ID" value="PIT92439.1"/>
    <property type="molecule type" value="Genomic_DNA"/>
</dbReference>
<evidence type="ECO:0000256" key="5">
    <source>
        <dbReference type="ARBA" id="ARBA00023239"/>
    </source>
</evidence>
<dbReference type="Gene3D" id="3.90.25.10">
    <property type="entry name" value="UDP-galactose 4-epimerase, domain 1"/>
    <property type="match status" value="1"/>
</dbReference>
<dbReference type="Proteomes" id="UP000228635">
    <property type="component" value="Unassembled WGS sequence"/>
</dbReference>
<proteinExistence type="inferred from homology"/>